<dbReference type="Proteomes" id="UP000199026">
    <property type="component" value="Unassembled WGS sequence"/>
</dbReference>
<dbReference type="STRING" id="576131.SAMN05444486_10524"/>
<keyword evidence="5" id="KW-1185">Reference proteome</keyword>
<proteinExistence type="inferred from homology"/>
<protein>
    <submittedName>
        <fullName evidence="4">Predicted amidohydrolase</fullName>
    </submittedName>
</protein>
<dbReference type="RefSeq" id="WP_089894202.1">
    <property type="nucleotide sequence ID" value="NZ_CP158687.1"/>
</dbReference>
<dbReference type="InterPro" id="IPR001110">
    <property type="entry name" value="UPF0012_CS"/>
</dbReference>
<dbReference type="OrthoDB" id="9811121at2"/>
<organism evidence="4 5">
    <name type="scientific">Lentibacter algarum</name>
    <dbReference type="NCBI Taxonomy" id="576131"/>
    <lineage>
        <taxon>Bacteria</taxon>
        <taxon>Pseudomonadati</taxon>
        <taxon>Pseudomonadota</taxon>
        <taxon>Alphaproteobacteria</taxon>
        <taxon>Rhodobacterales</taxon>
        <taxon>Roseobacteraceae</taxon>
        <taxon>Lentibacter</taxon>
    </lineage>
</organism>
<dbReference type="PANTHER" id="PTHR43674:SF2">
    <property type="entry name" value="BETA-UREIDOPROPIONASE"/>
    <property type="match status" value="1"/>
</dbReference>
<dbReference type="Pfam" id="PF00795">
    <property type="entry name" value="CN_hydrolase"/>
    <property type="match status" value="1"/>
</dbReference>
<evidence type="ECO:0000313" key="4">
    <source>
        <dbReference type="EMBL" id="SDY84230.1"/>
    </source>
</evidence>
<dbReference type="GeneID" id="78125801"/>
<dbReference type="InterPro" id="IPR050345">
    <property type="entry name" value="Aliph_Amidase/BUP"/>
</dbReference>
<dbReference type="AlphaFoldDB" id="A0A1H3N6C3"/>
<dbReference type="CDD" id="cd07576">
    <property type="entry name" value="R-amidase_like"/>
    <property type="match status" value="1"/>
</dbReference>
<evidence type="ECO:0000256" key="1">
    <source>
        <dbReference type="ARBA" id="ARBA00010613"/>
    </source>
</evidence>
<dbReference type="InterPro" id="IPR036526">
    <property type="entry name" value="C-N_Hydrolase_sf"/>
</dbReference>
<evidence type="ECO:0000259" key="3">
    <source>
        <dbReference type="PROSITE" id="PS50263"/>
    </source>
</evidence>
<dbReference type="PANTHER" id="PTHR43674">
    <property type="entry name" value="NITRILASE C965.09-RELATED"/>
    <property type="match status" value="1"/>
</dbReference>
<feature type="domain" description="CN hydrolase" evidence="3">
    <location>
        <begin position="1"/>
        <end position="238"/>
    </location>
</feature>
<dbReference type="PROSITE" id="PS50263">
    <property type="entry name" value="CN_HYDROLASE"/>
    <property type="match status" value="1"/>
</dbReference>
<dbReference type="Gene3D" id="3.60.110.10">
    <property type="entry name" value="Carbon-nitrogen hydrolase"/>
    <property type="match status" value="1"/>
</dbReference>
<reference evidence="4 5" key="1">
    <citation type="submission" date="2016-10" db="EMBL/GenBank/DDBJ databases">
        <authorList>
            <person name="de Groot N.N."/>
        </authorList>
    </citation>
    <scope>NUCLEOTIDE SEQUENCE [LARGE SCALE GENOMIC DNA]</scope>
    <source>
        <strain evidence="4 5">DSM 24677</strain>
    </source>
</reference>
<dbReference type="EMBL" id="FNPR01000005">
    <property type="protein sequence ID" value="SDY84230.1"/>
    <property type="molecule type" value="Genomic_DNA"/>
</dbReference>
<dbReference type="GO" id="GO:0050126">
    <property type="term" value="F:N-carbamoylputrescine amidase activity"/>
    <property type="evidence" value="ECO:0007669"/>
    <property type="project" value="TreeGrafter"/>
</dbReference>
<dbReference type="PROSITE" id="PS01227">
    <property type="entry name" value="UPF0012"/>
    <property type="match status" value="1"/>
</dbReference>
<dbReference type="InterPro" id="IPR044083">
    <property type="entry name" value="RamA-like"/>
</dbReference>
<sequence length="260" mass="27958">MRIAIYQMNSVDRSIAENTALFDQICANAKAGGADLIIFPEMALTGYNIGADRIKQLAQSRNGAMVQGLKIMAARHDIGVLCGFPEADGEQVFNAAAFIDATGAVLSICRKAHLFGDVDRAAFSAADTLCPLVQFGDWSFGLAICYDVEFPELVRAYALAGADAVLVPTANMLPYIGVATRVVPARAEENEIYVAYANRVGVEGTFEYCGLSCIAGPNGIDLARAGGNEELIFADISKEHLSQVRKSLSHLNDRREDLYP</sequence>
<evidence type="ECO:0000313" key="5">
    <source>
        <dbReference type="Proteomes" id="UP000199026"/>
    </source>
</evidence>
<dbReference type="InterPro" id="IPR003010">
    <property type="entry name" value="C-N_Hydrolase"/>
</dbReference>
<dbReference type="GO" id="GO:0033388">
    <property type="term" value="P:putrescine biosynthetic process from arginine"/>
    <property type="evidence" value="ECO:0007669"/>
    <property type="project" value="TreeGrafter"/>
</dbReference>
<comment type="similarity">
    <text evidence="1">Belongs to the carbon-nitrogen hydrolase superfamily. NIT1/NIT2 family.</text>
</comment>
<dbReference type="SUPFAM" id="SSF56317">
    <property type="entry name" value="Carbon-nitrogen hydrolase"/>
    <property type="match status" value="1"/>
</dbReference>
<name>A0A1H3N6C3_9RHOB</name>
<accession>A0A1H3N6C3</accession>
<gene>
    <name evidence="4" type="ORF">SAMN05444486_10524</name>
</gene>
<keyword evidence="2 4" id="KW-0378">Hydrolase</keyword>
<evidence type="ECO:0000256" key="2">
    <source>
        <dbReference type="ARBA" id="ARBA00022801"/>
    </source>
</evidence>